<feature type="compositionally biased region" description="Polar residues" evidence="2">
    <location>
        <begin position="309"/>
        <end position="327"/>
    </location>
</feature>
<accession>A0A565B8M8</accession>
<evidence type="ECO:0000313" key="4">
    <source>
        <dbReference type="EMBL" id="VVA97681.1"/>
    </source>
</evidence>
<sequence length="429" mass="46057">MLGGGSSEDPDDKKNDNESNHKLTEENRDVDSAMIPISETTKPRERNSGITIREPTGSQSVLASPLKNLKILRESIVGSSSSSVVSVALPIEISSQSFNGGTITTTTTSFSSSSIPVAVPQDRRVETEAITTSSSLSVIPSSSSLQDSVFGSSSSGSNNTRPSSSLPYSVPLGSSTPSFFNGTIRSKIMSLVQSYGGRPQDYLTTAMTRPHGLTQFHPNLPIADGIPIAIRRYSQPRLDSITRSLSLSLNPANLSIYRSQQQPQRPLFLPLDPNMRNLIATAVLGNSQAPAEDISRIFRIVSDIPSSSNLHGPNFQPSIQGNMTRPLSVNPHIPHSVSRPIRATTLSDLVGSSRSVQAQSTNQQQHHPSSSSLMGLPQHHLRPYDLSQQPPLMLQDVGGGLDLNLPANNEDDDGEEDEGLDLNLPAPDE</sequence>
<dbReference type="InterPro" id="IPR002420">
    <property type="entry name" value="PI3K-type_C2_dom"/>
</dbReference>
<comment type="caution">
    <text evidence="4">The sequence shown here is derived from an EMBL/GenBank/DDBJ whole genome shotgun (WGS) entry which is preliminary data.</text>
</comment>
<feature type="region of interest" description="Disordered" evidence="2">
    <location>
        <begin position="1"/>
        <end position="56"/>
    </location>
</feature>
<evidence type="ECO:0000313" key="5">
    <source>
        <dbReference type="Proteomes" id="UP000489600"/>
    </source>
</evidence>
<organism evidence="4 5">
    <name type="scientific">Arabis nemorensis</name>
    <dbReference type="NCBI Taxonomy" id="586526"/>
    <lineage>
        <taxon>Eukaryota</taxon>
        <taxon>Viridiplantae</taxon>
        <taxon>Streptophyta</taxon>
        <taxon>Embryophyta</taxon>
        <taxon>Tracheophyta</taxon>
        <taxon>Spermatophyta</taxon>
        <taxon>Magnoliopsida</taxon>
        <taxon>eudicotyledons</taxon>
        <taxon>Gunneridae</taxon>
        <taxon>Pentapetalae</taxon>
        <taxon>rosids</taxon>
        <taxon>malvids</taxon>
        <taxon>Brassicales</taxon>
        <taxon>Brassicaceae</taxon>
        <taxon>Arabideae</taxon>
        <taxon>Arabis</taxon>
    </lineage>
</organism>
<feature type="region of interest" description="Disordered" evidence="2">
    <location>
        <begin position="309"/>
        <end position="429"/>
    </location>
</feature>
<reference evidence="4" key="1">
    <citation type="submission" date="2019-07" db="EMBL/GenBank/DDBJ databases">
        <authorList>
            <person name="Dittberner H."/>
        </authorList>
    </citation>
    <scope>NUCLEOTIDE SEQUENCE [LARGE SCALE GENOMIC DNA]</scope>
</reference>
<dbReference type="AlphaFoldDB" id="A0A565B8M8"/>
<keyword evidence="5" id="KW-1185">Reference proteome</keyword>
<dbReference type="OrthoDB" id="10647919at2759"/>
<evidence type="ECO:0000259" key="3">
    <source>
        <dbReference type="PROSITE" id="PS51547"/>
    </source>
</evidence>
<feature type="domain" description="C2 PI3K-type" evidence="3">
    <location>
        <begin position="62"/>
        <end position="251"/>
    </location>
</feature>
<comment type="similarity">
    <text evidence="1">Belongs to the PI3/PI4-kinase family.</text>
</comment>
<name>A0A565B8M8_9BRAS</name>
<feature type="compositionally biased region" description="Basic and acidic residues" evidence="2">
    <location>
        <begin position="11"/>
        <end position="31"/>
    </location>
</feature>
<evidence type="ECO:0000256" key="2">
    <source>
        <dbReference type="SAM" id="MobiDB-lite"/>
    </source>
</evidence>
<feature type="compositionally biased region" description="Low complexity" evidence="2">
    <location>
        <begin position="130"/>
        <end position="165"/>
    </location>
</feature>
<dbReference type="PROSITE" id="PS51547">
    <property type="entry name" value="C2_PI3K"/>
    <property type="match status" value="1"/>
</dbReference>
<evidence type="ECO:0000256" key="1">
    <source>
        <dbReference type="PROSITE-ProRule" id="PRU00880"/>
    </source>
</evidence>
<feature type="compositionally biased region" description="Acidic residues" evidence="2">
    <location>
        <begin position="409"/>
        <end position="420"/>
    </location>
</feature>
<proteinExistence type="inferred from homology"/>
<feature type="region of interest" description="Disordered" evidence="2">
    <location>
        <begin position="130"/>
        <end position="169"/>
    </location>
</feature>
<gene>
    <name evidence="4" type="ORF">ANE_LOCUS8126</name>
</gene>
<dbReference type="Proteomes" id="UP000489600">
    <property type="component" value="Unassembled WGS sequence"/>
</dbReference>
<dbReference type="EMBL" id="CABITT030000003">
    <property type="protein sequence ID" value="VVA97681.1"/>
    <property type="molecule type" value="Genomic_DNA"/>
</dbReference>
<protein>
    <recommendedName>
        <fullName evidence="3">C2 PI3K-type domain-containing protein</fullName>
    </recommendedName>
</protein>
<feature type="compositionally biased region" description="Polar residues" evidence="2">
    <location>
        <begin position="344"/>
        <end position="373"/>
    </location>
</feature>